<evidence type="ECO:0000313" key="5">
    <source>
        <dbReference type="EnsemblMetazoa" id="G20203.1:cds"/>
    </source>
</evidence>
<keyword evidence="1" id="KW-0245">EGF-like domain</keyword>
<feature type="domain" description="EGF-like" evidence="4">
    <location>
        <begin position="367"/>
        <end position="401"/>
    </location>
</feature>
<name>A0A8W8JSY3_MAGGI</name>
<keyword evidence="6" id="KW-1185">Reference proteome</keyword>
<feature type="domain" description="EGF-like" evidence="4">
    <location>
        <begin position="216"/>
        <end position="247"/>
    </location>
</feature>
<evidence type="ECO:0000256" key="2">
    <source>
        <dbReference type="SAM" id="Phobius"/>
    </source>
</evidence>
<keyword evidence="3" id="KW-0732">Signal</keyword>
<dbReference type="PANTHER" id="PTHR24043">
    <property type="entry name" value="SCAVENGER RECEPTOR CLASS F"/>
    <property type="match status" value="1"/>
</dbReference>
<dbReference type="EnsemblMetazoa" id="G20203.1">
    <property type="protein sequence ID" value="G20203.1:cds"/>
    <property type="gene ID" value="G20203"/>
</dbReference>
<sequence>MKRALTCFLVSLFCIGGTQTYILLSTNFVAMPTPQNMTSLQSTACSVSGGFVKYSETINTFLPGQDFFYTQQNFDKTTKDFFRVSTAQCYQYPEIFFVLSTLLTECRMIRKKSYDTKNDLADRNATNIYFWLRFYEMDCTGVPFAKHLCVTCKSKDCSANVTCYVFAGKCTGSLELNTNLIDDKDENGKSCKRGSKDGNCTNICDPGTYGLLCSSRCSRHCVDGECHHRNGTCLQGCTSGWKGDKCTEPDCPPDKYGVNCSLTCSPNCWSDKCDSEDGTCVCGLGWQRKDSASNDVLCNKPCEPGFYGYRCEEECGDCLEGTVCLPGNGTCPKGCNEPGFRIYSDRCNYNQYDSYKSPCSYDEYGINCEKTCSPTCLRNSCRNTDGRCRNCPAGLKGFNCTTECSPGTFGDNCNGQCRCDGGSPCDPVSGRCPGECGEGYEGETCSMKKCEPGLYGDDCDKWCFCKDRKPCDRRYGYCPEKECQKGWSLSSCDYRDTCLYTETAGPITWEPRSLGIGLALGFVGTFFVTGCGAIYRKFEKM</sequence>
<dbReference type="SMART" id="SM00181">
    <property type="entry name" value="EGF"/>
    <property type="match status" value="4"/>
</dbReference>
<feature type="domain" description="EGF-like" evidence="4">
    <location>
        <begin position="263"/>
        <end position="312"/>
    </location>
</feature>
<keyword evidence="2" id="KW-1133">Transmembrane helix</keyword>
<dbReference type="InterPro" id="IPR000742">
    <property type="entry name" value="EGF"/>
</dbReference>
<feature type="signal peptide" evidence="3">
    <location>
        <begin position="1"/>
        <end position="20"/>
    </location>
</feature>
<organism evidence="5 6">
    <name type="scientific">Magallana gigas</name>
    <name type="common">Pacific oyster</name>
    <name type="synonym">Crassostrea gigas</name>
    <dbReference type="NCBI Taxonomy" id="29159"/>
    <lineage>
        <taxon>Eukaryota</taxon>
        <taxon>Metazoa</taxon>
        <taxon>Spiralia</taxon>
        <taxon>Lophotrochozoa</taxon>
        <taxon>Mollusca</taxon>
        <taxon>Bivalvia</taxon>
        <taxon>Autobranchia</taxon>
        <taxon>Pteriomorphia</taxon>
        <taxon>Ostreida</taxon>
        <taxon>Ostreoidea</taxon>
        <taxon>Ostreidae</taxon>
        <taxon>Magallana</taxon>
    </lineage>
</organism>
<accession>A0A8W8JSY3</accession>
<evidence type="ECO:0000259" key="4">
    <source>
        <dbReference type="SMART" id="SM00181"/>
    </source>
</evidence>
<evidence type="ECO:0000256" key="1">
    <source>
        <dbReference type="ARBA" id="ARBA00022536"/>
    </source>
</evidence>
<dbReference type="PANTHER" id="PTHR24043:SF8">
    <property type="entry name" value="EGF-LIKE DOMAIN-CONTAINING PROTEIN"/>
    <property type="match status" value="1"/>
</dbReference>
<feature type="chain" id="PRO_5036455032" description="EGF-like domain-containing protein" evidence="3">
    <location>
        <begin position="21"/>
        <end position="541"/>
    </location>
</feature>
<keyword evidence="2" id="KW-0472">Membrane</keyword>
<evidence type="ECO:0000313" key="6">
    <source>
        <dbReference type="Proteomes" id="UP000005408"/>
    </source>
</evidence>
<feature type="domain" description="EGF-like" evidence="4">
    <location>
        <begin position="403"/>
        <end position="446"/>
    </location>
</feature>
<reference evidence="5" key="1">
    <citation type="submission" date="2022-08" db="UniProtKB">
        <authorList>
            <consortium name="EnsemblMetazoa"/>
        </authorList>
    </citation>
    <scope>IDENTIFICATION</scope>
    <source>
        <strain evidence="5">05x7-T-G4-1.051#20</strain>
    </source>
</reference>
<proteinExistence type="predicted"/>
<keyword evidence="2" id="KW-0812">Transmembrane</keyword>
<dbReference type="InterPro" id="IPR042635">
    <property type="entry name" value="MEGF10/SREC1/2-like"/>
</dbReference>
<dbReference type="AlphaFoldDB" id="A0A8W8JSY3"/>
<protein>
    <recommendedName>
        <fullName evidence="4">EGF-like domain-containing protein</fullName>
    </recommendedName>
</protein>
<dbReference type="Proteomes" id="UP000005408">
    <property type="component" value="Unassembled WGS sequence"/>
</dbReference>
<evidence type="ECO:0000256" key="3">
    <source>
        <dbReference type="SAM" id="SignalP"/>
    </source>
</evidence>
<dbReference type="GO" id="GO:0005044">
    <property type="term" value="F:scavenger receptor activity"/>
    <property type="evidence" value="ECO:0007669"/>
    <property type="project" value="InterPro"/>
</dbReference>
<dbReference type="Gene3D" id="2.170.300.10">
    <property type="entry name" value="Tie2 ligand-binding domain superfamily"/>
    <property type="match status" value="2"/>
</dbReference>
<feature type="transmembrane region" description="Helical" evidence="2">
    <location>
        <begin position="514"/>
        <end position="535"/>
    </location>
</feature>